<feature type="transmembrane region" description="Helical" evidence="8">
    <location>
        <begin position="210"/>
        <end position="230"/>
    </location>
</feature>
<evidence type="ECO:0000313" key="11">
    <source>
        <dbReference type="EMBL" id="NYH54687.1"/>
    </source>
</evidence>
<evidence type="ECO:0000256" key="1">
    <source>
        <dbReference type="ARBA" id="ARBA00004651"/>
    </source>
</evidence>
<comment type="similarity">
    <text evidence="6">Belongs to the ThrE exporter (TC 2.A.79) family.</text>
</comment>
<comment type="subcellular location">
    <subcellularLocation>
        <location evidence="1">Cell membrane</location>
        <topology evidence="1">Multi-pass membrane protein</topology>
    </subcellularLocation>
</comment>
<dbReference type="GO" id="GO:0005886">
    <property type="term" value="C:plasma membrane"/>
    <property type="evidence" value="ECO:0007669"/>
    <property type="project" value="UniProtKB-SubCell"/>
</dbReference>
<evidence type="ECO:0000256" key="4">
    <source>
        <dbReference type="ARBA" id="ARBA00022989"/>
    </source>
</evidence>
<keyword evidence="5 8" id="KW-0472">Membrane</keyword>
<proteinExistence type="inferred from homology"/>
<dbReference type="Proteomes" id="UP000584931">
    <property type="component" value="Unassembled WGS sequence"/>
</dbReference>
<dbReference type="Pfam" id="PF06738">
    <property type="entry name" value="ThrE"/>
    <property type="match status" value="1"/>
</dbReference>
<reference evidence="11 12" key="1">
    <citation type="submission" date="2020-07" db="EMBL/GenBank/DDBJ databases">
        <title>Sequencing the genomes of 1000 actinobacteria strains.</title>
        <authorList>
            <person name="Klenk H.-P."/>
        </authorList>
    </citation>
    <scope>NUCLEOTIDE SEQUENCE [LARGE SCALE GENOMIC DNA]</scope>
    <source>
        <strain evidence="11 12">DSM 45278</strain>
    </source>
</reference>
<feature type="transmembrane region" description="Helical" evidence="8">
    <location>
        <begin position="368"/>
        <end position="386"/>
    </location>
</feature>
<evidence type="ECO:0000313" key="12">
    <source>
        <dbReference type="Proteomes" id="UP000584931"/>
    </source>
</evidence>
<name>A0A7Y9XH95_9ACTN</name>
<protein>
    <submittedName>
        <fullName evidence="11">Uncharacterized membrane protein YjjP (DUF1212 family)</fullName>
    </submittedName>
</protein>
<accession>A0A7Y9XH95</accession>
<evidence type="ECO:0000259" key="10">
    <source>
        <dbReference type="Pfam" id="PF12821"/>
    </source>
</evidence>
<dbReference type="PANTHER" id="PTHR34390:SF2">
    <property type="entry name" value="SUCCINATE TRANSPORTER SUBUNIT YJJP-RELATED"/>
    <property type="match status" value="1"/>
</dbReference>
<dbReference type="Pfam" id="PF12821">
    <property type="entry name" value="ThrE_2"/>
    <property type="match status" value="1"/>
</dbReference>
<dbReference type="AlphaFoldDB" id="A0A7Y9XH95"/>
<sequence>MPSKRERPVPPSEDRLLSRMRDWRAAHERELTPDGLEEDEDVDLPDARAIDLVLRAGELMLASGEGTETVSEAMLSLSVAFDLPRSEVSVTFTTITLSIHPGGDHHPITGERVVRRRALDYFRVNELHTLVQESALGLLELEDAAARLKQIRRARMPYPNWVIAIGFGLIASSAGLMVGGGFVVAAVAFMATVLGDRTAVFLAKRGVAEFYQMTAAAIVAATIGVAMLWVSSTLDLGLQAGAIITGNIMALLPGRPLVASLQDGISGTYVSAAARLLETFFILGAIVSGVGVVAYTAGRLGVGIDLDSLPSAGTSLELPVLVGAAGIAMAFAISLAVPPRMLPTIGALGVMIWVIYAGLRSLLDVPPVVGTVVGAIAVGMVGHWLARRAHRPVLPYLVPSIAPLLPGSILYRGLIQITQGTDNLEIGAVAGLLSLAEAVMVGLALGAGVNLGGELVRAFQRGGLAGAGMRSRPAARRTRGGY</sequence>
<dbReference type="InterPro" id="IPR024528">
    <property type="entry name" value="ThrE_2"/>
</dbReference>
<gene>
    <name evidence="11" type="ORF">HNR06_004276</name>
</gene>
<organism evidence="11 12">
    <name type="scientific">Nocardiopsis sinuspersici</name>
    <dbReference type="NCBI Taxonomy" id="501010"/>
    <lineage>
        <taxon>Bacteria</taxon>
        <taxon>Bacillati</taxon>
        <taxon>Actinomycetota</taxon>
        <taxon>Actinomycetes</taxon>
        <taxon>Streptosporangiales</taxon>
        <taxon>Nocardiopsidaceae</taxon>
        <taxon>Nocardiopsis</taxon>
    </lineage>
</organism>
<feature type="transmembrane region" description="Helical" evidence="8">
    <location>
        <begin position="393"/>
        <end position="414"/>
    </location>
</feature>
<keyword evidence="3 8" id="KW-0812">Transmembrane</keyword>
<evidence type="ECO:0000256" key="8">
    <source>
        <dbReference type="SAM" id="Phobius"/>
    </source>
</evidence>
<dbReference type="InterPro" id="IPR010619">
    <property type="entry name" value="ThrE-like_N"/>
</dbReference>
<feature type="transmembrane region" description="Helical" evidence="8">
    <location>
        <begin position="344"/>
        <end position="362"/>
    </location>
</feature>
<feature type="transmembrane region" description="Helical" evidence="8">
    <location>
        <begin position="158"/>
        <end position="176"/>
    </location>
</feature>
<evidence type="ECO:0000259" key="9">
    <source>
        <dbReference type="Pfam" id="PF06738"/>
    </source>
</evidence>
<evidence type="ECO:0000256" key="3">
    <source>
        <dbReference type="ARBA" id="ARBA00022692"/>
    </source>
</evidence>
<feature type="domain" description="Threonine/Serine exporter ThrE" evidence="10">
    <location>
        <begin position="327"/>
        <end position="447"/>
    </location>
</feature>
<evidence type="ECO:0000256" key="6">
    <source>
        <dbReference type="ARBA" id="ARBA00034125"/>
    </source>
</evidence>
<comment type="caution">
    <text evidence="11">The sequence shown here is derived from an EMBL/GenBank/DDBJ whole genome shotgun (WGS) entry which is preliminary data.</text>
</comment>
<feature type="transmembrane region" description="Helical" evidence="8">
    <location>
        <begin position="426"/>
        <end position="451"/>
    </location>
</feature>
<evidence type="ECO:0000256" key="7">
    <source>
        <dbReference type="SAM" id="MobiDB-lite"/>
    </source>
</evidence>
<feature type="transmembrane region" description="Helical" evidence="8">
    <location>
        <begin position="279"/>
        <end position="298"/>
    </location>
</feature>
<evidence type="ECO:0000256" key="5">
    <source>
        <dbReference type="ARBA" id="ARBA00023136"/>
    </source>
</evidence>
<dbReference type="RefSeq" id="WP_227015400.1">
    <property type="nucleotide sequence ID" value="NZ_JACCHL010000001.1"/>
</dbReference>
<dbReference type="InterPro" id="IPR050539">
    <property type="entry name" value="ThrE_Dicarb/AminoAcid_Exp"/>
</dbReference>
<dbReference type="EMBL" id="JACCHL010000001">
    <property type="protein sequence ID" value="NYH54687.1"/>
    <property type="molecule type" value="Genomic_DNA"/>
</dbReference>
<evidence type="ECO:0000256" key="2">
    <source>
        <dbReference type="ARBA" id="ARBA00022475"/>
    </source>
</evidence>
<dbReference type="PANTHER" id="PTHR34390">
    <property type="entry name" value="UPF0442 PROTEIN YJJB-RELATED"/>
    <property type="match status" value="1"/>
</dbReference>
<feature type="domain" description="Threonine/serine exporter-like N-terminal" evidence="9">
    <location>
        <begin position="51"/>
        <end position="294"/>
    </location>
</feature>
<feature type="region of interest" description="Disordered" evidence="7">
    <location>
        <begin position="1"/>
        <end position="20"/>
    </location>
</feature>
<keyword evidence="4 8" id="KW-1133">Transmembrane helix</keyword>
<feature type="transmembrane region" description="Helical" evidence="8">
    <location>
        <begin position="318"/>
        <end position="337"/>
    </location>
</feature>
<keyword evidence="2" id="KW-1003">Cell membrane</keyword>
<dbReference type="GO" id="GO:0015744">
    <property type="term" value="P:succinate transport"/>
    <property type="evidence" value="ECO:0007669"/>
    <property type="project" value="TreeGrafter"/>
</dbReference>
<dbReference type="GO" id="GO:0022857">
    <property type="term" value="F:transmembrane transporter activity"/>
    <property type="evidence" value="ECO:0007669"/>
    <property type="project" value="InterPro"/>
</dbReference>